<dbReference type="FunFam" id="3.30.160.20:FF:000010">
    <property type="entry name" value="Peptide chain release factor 2"/>
    <property type="match status" value="1"/>
</dbReference>
<keyword evidence="9" id="KW-1185">Reference proteome</keyword>
<keyword evidence="5 6" id="KW-0648">Protein biosynthesis</keyword>
<gene>
    <name evidence="6" type="primary">prfB</name>
    <name evidence="8" type="ORF">SAMN05192585_12022</name>
</gene>
<dbReference type="Pfam" id="PF03462">
    <property type="entry name" value="PCRF"/>
    <property type="match status" value="1"/>
</dbReference>
<dbReference type="SUPFAM" id="SSF75620">
    <property type="entry name" value="Release factor"/>
    <property type="match status" value="1"/>
</dbReference>
<evidence type="ECO:0000256" key="5">
    <source>
        <dbReference type="ARBA" id="ARBA00022917"/>
    </source>
</evidence>
<dbReference type="InterPro" id="IPR005139">
    <property type="entry name" value="PCRF"/>
</dbReference>
<dbReference type="STRING" id="258515.SAMN05192585_12022"/>
<dbReference type="OrthoDB" id="9806673at2"/>
<evidence type="ECO:0000259" key="7">
    <source>
        <dbReference type="PROSITE" id="PS00745"/>
    </source>
</evidence>
<dbReference type="Gene3D" id="3.30.70.1660">
    <property type="match status" value="1"/>
</dbReference>
<dbReference type="InterPro" id="IPR000352">
    <property type="entry name" value="Pep_chain_release_fac_I"/>
</dbReference>
<comment type="function">
    <text evidence="1 6">Peptide chain release factor 2 directs the termination of translation in response to the peptide chain termination codons UGA and UAA.</text>
</comment>
<evidence type="ECO:0000256" key="1">
    <source>
        <dbReference type="ARBA" id="ARBA00002613"/>
    </source>
</evidence>
<dbReference type="NCBIfam" id="TIGR00020">
    <property type="entry name" value="prfB"/>
    <property type="match status" value="1"/>
</dbReference>
<evidence type="ECO:0000256" key="3">
    <source>
        <dbReference type="ARBA" id="ARBA00019192"/>
    </source>
</evidence>
<dbReference type="GO" id="GO:0016149">
    <property type="term" value="F:translation release factor activity, codon specific"/>
    <property type="evidence" value="ECO:0007669"/>
    <property type="project" value="UniProtKB-UniRule"/>
</dbReference>
<dbReference type="Gene3D" id="1.20.58.410">
    <property type="entry name" value="Release factor"/>
    <property type="match status" value="1"/>
</dbReference>
<feature type="domain" description="Prokaryotic-type class I peptide chain release factors" evidence="7">
    <location>
        <begin position="245"/>
        <end position="261"/>
    </location>
</feature>
<dbReference type="EMBL" id="FNID01000020">
    <property type="protein sequence ID" value="SDN47521.1"/>
    <property type="molecule type" value="Genomic_DNA"/>
</dbReference>
<name>A0A1H0BPJ4_9FIRM</name>
<dbReference type="PANTHER" id="PTHR43116:SF3">
    <property type="entry name" value="CLASS I PEPTIDE CHAIN RELEASE FACTOR"/>
    <property type="match status" value="1"/>
</dbReference>
<dbReference type="Pfam" id="PF00472">
    <property type="entry name" value="RF-1"/>
    <property type="match status" value="1"/>
</dbReference>
<feature type="modified residue" description="N5-methylglutamine" evidence="6">
    <location>
        <position position="252"/>
    </location>
</feature>
<dbReference type="RefSeq" id="WP_092640679.1">
    <property type="nucleotide sequence ID" value="NZ_FNID01000020.1"/>
</dbReference>
<evidence type="ECO:0000256" key="2">
    <source>
        <dbReference type="ARBA" id="ARBA00010835"/>
    </source>
</evidence>
<dbReference type="Gene3D" id="3.30.160.20">
    <property type="match status" value="1"/>
</dbReference>
<dbReference type="AlphaFoldDB" id="A0A1H0BPJ4"/>
<reference evidence="8 9" key="1">
    <citation type="submission" date="2016-10" db="EMBL/GenBank/DDBJ databases">
        <authorList>
            <person name="de Groot N.N."/>
        </authorList>
    </citation>
    <scope>NUCLEOTIDE SEQUENCE [LARGE SCALE GENOMIC DNA]</scope>
    <source>
        <strain evidence="8 9">CGMCC 1.5012</strain>
    </source>
</reference>
<dbReference type="GO" id="GO:0005737">
    <property type="term" value="C:cytoplasm"/>
    <property type="evidence" value="ECO:0007669"/>
    <property type="project" value="UniProtKB-SubCell"/>
</dbReference>
<dbReference type="Proteomes" id="UP000199182">
    <property type="component" value="Unassembled WGS sequence"/>
</dbReference>
<dbReference type="InterPro" id="IPR045853">
    <property type="entry name" value="Pep_chain_release_fac_I_sf"/>
</dbReference>
<dbReference type="InterPro" id="IPR004374">
    <property type="entry name" value="PrfB"/>
</dbReference>
<evidence type="ECO:0000313" key="9">
    <source>
        <dbReference type="Proteomes" id="UP000199182"/>
    </source>
</evidence>
<accession>A0A1H0BPJ4</accession>
<sequence>MLIFEELKLKLIGLKPELDDLEGALSLEATRRELPELEAKTAVPGFWDNPEASQKVLQRIAQCKAKIEGYEKLKASYDDALTLIELADEAEDESLYAEAQQEAARFEESLATARLATLLTGEYDTNNAILTFHAGAGGTEAQDWAQMLYRMYTHWAENHNFKYKILDYLDGEEAGLKSASILIEGTNAYGYLKSEAGVHRLVRISPFDASGRRHTSFASLEVMPEIGEDINIVINDEDLKVDTYRSSGAGGQHVNKTESAIRITHIPTGIVVACQQERSQRQNRETAMTMLKSKLIEIKEREHYEKIEDIKGVQKEIAWGSQIRSYVFMPYTLAKDHRTGFESGNIGAVMDGDIDGFINAYLKAKSTGELKA</sequence>
<comment type="subcellular location">
    <subcellularLocation>
        <location evidence="6">Cytoplasm</location>
    </subcellularLocation>
</comment>
<dbReference type="SMART" id="SM00937">
    <property type="entry name" value="PCRF"/>
    <property type="match status" value="1"/>
</dbReference>
<keyword evidence="6" id="KW-0963">Cytoplasm</keyword>
<proteinExistence type="inferred from homology"/>
<dbReference type="PANTHER" id="PTHR43116">
    <property type="entry name" value="PEPTIDE CHAIN RELEASE FACTOR 2"/>
    <property type="match status" value="1"/>
</dbReference>
<evidence type="ECO:0000256" key="4">
    <source>
        <dbReference type="ARBA" id="ARBA00022481"/>
    </source>
</evidence>
<comment type="PTM">
    <text evidence="6">Methylated by PrmC. Methylation increases the termination efficiency of RF2.</text>
</comment>
<organism evidence="8 9">
    <name type="scientific">Acetanaerobacterium elongatum</name>
    <dbReference type="NCBI Taxonomy" id="258515"/>
    <lineage>
        <taxon>Bacteria</taxon>
        <taxon>Bacillati</taxon>
        <taxon>Bacillota</taxon>
        <taxon>Clostridia</taxon>
        <taxon>Eubacteriales</taxon>
        <taxon>Oscillospiraceae</taxon>
        <taxon>Acetanaerobacterium</taxon>
    </lineage>
</organism>
<protein>
    <recommendedName>
        <fullName evidence="3 6">Peptide chain release factor 2</fullName>
        <shortName evidence="6">RF-2</shortName>
    </recommendedName>
</protein>
<keyword evidence="4 6" id="KW-0488">Methylation</keyword>
<evidence type="ECO:0000256" key="6">
    <source>
        <dbReference type="HAMAP-Rule" id="MF_00094"/>
    </source>
</evidence>
<dbReference type="PROSITE" id="PS00745">
    <property type="entry name" value="RF_PROK_I"/>
    <property type="match status" value="1"/>
</dbReference>
<comment type="similarity">
    <text evidence="2 6">Belongs to the prokaryotic/mitochondrial release factor family.</text>
</comment>
<evidence type="ECO:0000313" key="8">
    <source>
        <dbReference type="EMBL" id="SDN47521.1"/>
    </source>
</evidence>
<dbReference type="HAMAP" id="MF_00094">
    <property type="entry name" value="Rel_fac_2"/>
    <property type="match status" value="1"/>
</dbReference>